<evidence type="ECO:0000259" key="3">
    <source>
        <dbReference type="Pfam" id="PF09631"/>
    </source>
</evidence>
<evidence type="ECO:0000313" key="4">
    <source>
        <dbReference type="EMBL" id="KYQ91051.1"/>
    </source>
</evidence>
<dbReference type="SUPFAM" id="SSF53032">
    <property type="entry name" value="tRNA-intron endonuclease catalytic domain-like"/>
    <property type="match status" value="1"/>
</dbReference>
<organism evidence="4 5">
    <name type="scientific">Tieghemostelium lacteum</name>
    <name type="common">Slime mold</name>
    <name type="synonym">Dictyostelium lacteum</name>
    <dbReference type="NCBI Taxonomy" id="361077"/>
    <lineage>
        <taxon>Eukaryota</taxon>
        <taxon>Amoebozoa</taxon>
        <taxon>Evosea</taxon>
        <taxon>Eumycetozoa</taxon>
        <taxon>Dictyostelia</taxon>
        <taxon>Dictyosteliales</taxon>
        <taxon>Raperosteliaceae</taxon>
        <taxon>Tieghemostelium</taxon>
    </lineage>
</organism>
<dbReference type="Pfam" id="PF09631">
    <property type="entry name" value="Sen15"/>
    <property type="match status" value="1"/>
</dbReference>
<name>A0A151ZAU1_TIELA</name>
<proteinExistence type="inferred from homology"/>
<dbReference type="AlphaFoldDB" id="A0A151ZAU1"/>
<evidence type="ECO:0000313" key="5">
    <source>
        <dbReference type="Proteomes" id="UP000076078"/>
    </source>
</evidence>
<sequence>MQHSTDALIFNRENQLNQLKTKYLAKNFSLGDIYLCYQTYQDLIIVKKWDKVEFNNTDDFIYIMASHSTLPETSIIIPCKSFTDWSISKIKTYFNELSNSYKNDNINIKDPRSFVLAIQDEDSSIVYYQLSEEISI</sequence>
<dbReference type="PANTHER" id="PTHR28582">
    <property type="entry name" value="TRNA-SPLICING ENDONUCLEASE SUBUNIT SEN15"/>
    <property type="match status" value="1"/>
</dbReference>
<dbReference type="EMBL" id="LODT01000035">
    <property type="protein sequence ID" value="KYQ91051.1"/>
    <property type="molecule type" value="Genomic_DNA"/>
</dbReference>
<evidence type="ECO:0000256" key="2">
    <source>
        <dbReference type="ARBA" id="ARBA00022694"/>
    </source>
</evidence>
<reference evidence="4 5" key="1">
    <citation type="submission" date="2015-12" db="EMBL/GenBank/DDBJ databases">
        <title>Dictyostelia acquired genes for synthesis and detection of signals that induce cell-type specialization by lateral gene transfer from prokaryotes.</title>
        <authorList>
            <person name="Gloeckner G."/>
            <person name="Schaap P."/>
        </authorList>
    </citation>
    <scope>NUCLEOTIDE SEQUENCE [LARGE SCALE GENOMIC DNA]</scope>
    <source>
        <strain evidence="4 5">TK</strain>
    </source>
</reference>
<dbReference type="InterPro" id="IPR036167">
    <property type="entry name" value="tRNA_intron_Endo_cat-like_sf"/>
</dbReference>
<dbReference type="OMA" id="CKSTSIW"/>
<evidence type="ECO:0000256" key="1">
    <source>
        <dbReference type="ARBA" id="ARBA00006091"/>
    </source>
</evidence>
<dbReference type="Gene3D" id="3.40.1350.10">
    <property type="match status" value="1"/>
</dbReference>
<protein>
    <recommendedName>
        <fullName evidence="3">tRNA-splicing endonuclease subunit Sen15 domain-containing protein</fullName>
    </recommendedName>
</protein>
<keyword evidence="2" id="KW-0819">tRNA processing</keyword>
<dbReference type="InterPro" id="IPR018593">
    <property type="entry name" value="tRNA-endonuc_su_Sen15"/>
</dbReference>
<dbReference type="InParanoid" id="A0A151ZAU1"/>
<dbReference type="GO" id="GO:0006388">
    <property type="term" value="P:tRNA splicing, via endonucleolytic cleavage and ligation"/>
    <property type="evidence" value="ECO:0007669"/>
    <property type="project" value="InterPro"/>
</dbReference>
<dbReference type="InterPro" id="IPR011856">
    <property type="entry name" value="tRNA_endonuc-like_dom_sf"/>
</dbReference>
<dbReference type="OrthoDB" id="17951at2759"/>
<dbReference type="PANTHER" id="PTHR28582:SF1">
    <property type="entry name" value="TRNA-SPLICING ENDONUCLEASE SUBUNIT SEN15"/>
    <property type="match status" value="1"/>
</dbReference>
<accession>A0A151ZAU1</accession>
<comment type="caution">
    <text evidence="4">The sequence shown here is derived from an EMBL/GenBank/DDBJ whole genome shotgun (WGS) entry which is preliminary data.</text>
</comment>
<keyword evidence="5" id="KW-1185">Reference proteome</keyword>
<dbReference type="Proteomes" id="UP000076078">
    <property type="component" value="Unassembled WGS sequence"/>
</dbReference>
<dbReference type="GO" id="GO:0003676">
    <property type="term" value="F:nucleic acid binding"/>
    <property type="evidence" value="ECO:0007669"/>
    <property type="project" value="InterPro"/>
</dbReference>
<feature type="domain" description="tRNA-splicing endonuclease subunit Sen15" evidence="3">
    <location>
        <begin position="38"/>
        <end position="132"/>
    </location>
</feature>
<comment type="similarity">
    <text evidence="1">Belongs to the SEN15 family.</text>
</comment>
<gene>
    <name evidence="4" type="ORF">DLAC_11702</name>
</gene>
<dbReference type="GO" id="GO:0005634">
    <property type="term" value="C:nucleus"/>
    <property type="evidence" value="ECO:0007669"/>
    <property type="project" value="UniProtKB-ARBA"/>
</dbReference>